<protein>
    <submittedName>
        <fullName evidence="4">RNA polymerase sigma factor (Sigma-70 family)</fullName>
    </submittedName>
</protein>
<evidence type="ECO:0000259" key="3">
    <source>
        <dbReference type="Pfam" id="PF20239"/>
    </source>
</evidence>
<dbReference type="RefSeq" id="WP_209943156.1">
    <property type="nucleotide sequence ID" value="NZ_JAGGJU010000003.1"/>
</dbReference>
<gene>
    <name evidence="4" type="ORF">J2Z17_001203</name>
</gene>
<dbReference type="PANTHER" id="PTHR47756:SF2">
    <property type="entry name" value="BLL6612 PROTEIN"/>
    <property type="match status" value="1"/>
</dbReference>
<keyword evidence="5" id="KW-1185">Reference proteome</keyword>
<dbReference type="SUPFAM" id="SSF88946">
    <property type="entry name" value="Sigma2 domain of RNA polymerase sigma factors"/>
    <property type="match status" value="1"/>
</dbReference>
<reference evidence="4 5" key="1">
    <citation type="submission" date="2021-03" db="EMBL/GenBank/DDBJ databases">
        <title>Genomic Encyclopedia of Type Strains, Phase IV (KMG-IV): sequencing the most valuable type-strain genomes for metagenomic binning, comparative biology and taxonomic classification.</title>
        <authorList>
            <person name="Goeker M."/>
        </authorList>
    </citation>
    <scope>NUCLEOTIDE SEQUENCE [LARGE SCALE GENOMIC DNA]</scope>
    <source>
        <strain evidence="4 5">DSM 21600</strain>
    </source>
</reference>
<dbReference type="Proteomes" id="UP000759443">
    <property type="component" value="Unassembled WGS sequence"/>
</dbReference>
<sequence length="421" mass="45173">MDQQSARKAVETVFRLERARLVAGLTKVTRDITLAEELAQDALVAALDRWPHDGIPGNPGAWLMMTAKRRAIDRLRQQAMQARKQEAVAHEIALHHGQAIEEIEAAMDDAIGDERLSLIFTACHPLLSLDARAALTLRLIGGLTTAQIARAFLAGEAAILQRITRAKKAIAEAGIAYEVPRGTALEGRLASVLEVIYLIYNEGYAASSGKAAIRQDLAQEAMRLGRILAALMPDAAEVHGLLALMELQASRFAARVDAEGRTVTLPDQDRSRWDRLLIARGLQGLARAGAITGADGFYTLQAAIAGCHARAARFEDTDWRQIAGLYDRLLAIAPSPVIALNRAIAHSMAFGPEAGLALLAELEGVPQLQGYGPLHAARADCLRRAGQLPQAALAYGQAASLSTNASEGDFLRQRAAQCRAG</sequence>
<evidence type="ECO:0000313" key="4">
    <source>
        <dbReference type="EMBL" id="MBP1849782.1"/>
    </source>
</evidence>
<dbReference type="Pfam" id="PF04542">
    <property type="entry name" value="Sigma70_r2"/>
    <property type="match status" value="1"/>
</dbReference>
<dbReference type="Pfam" id="PF20239">
    <property type="entry name" value="DUF6596"/>
    <property type="match status" value="1"/>
</dbReference>
<comment type="caution">
    <text evidence="4">The sequence shown here is derived from an EMBL/GenBank/DDBJ whole genome shotgun (WGS) entry which is preliminary data.</text>
</comment>
<feature type="domain" description="RNA polymerase sigma factor 70 region 4 type 2" evidence="2">
    <location>
        <begin position="120"/>
        <end position="170"/>
    </location>
</feature>
<dbReference type="InterPro" id="IPR046531">
    <property type="entry name" value="DUF6596"/>
</dbReference>
<dbReference type="Gene3D" id="1.10.1740.10">
    <property type="match status" value="1"/>
</dbReference>
<accession>A0ABS4DVQ9</accession>
<name>A0ABS4DVQ9_9HYPH</name>
<evidence type="ECO:0000259" key="1">
    <source>
        <dbReference type="Pfam" id="PF04542"/>
    </source>
</evidence>
<proteinExistence type="predicted"/>
<evidence type="ECO:0000259" key="2">
    <source>
        <dbReference type="Pfam" id="PF08281"/>
    </source>
</evidence>
<dbReference type="InterPro" id="IPR013249">
    <property type="entry name" value="RNA_pol_sigma70_r4_t2"/>
</dbReference>
<feature type="domain" description="RNA polymerase sigma-70 region 2" evidence="1">
    <location>
        <begin position="18"/>
        <end position="79"/>
    </location>
</feature>
<dbReference type="InterPro" id="IPR007627">
    <property type="entry name" value="RNA_pol_sigma70_r2"/>
</dbReference>
<dbReference type="InterPro" id="IPR013324">
    <property type="entry name" value="RNA_pol_sigma_r3/r4-like"/>
</dbReference>
<dbReference type="EMBL" id="JAGGJU010000003">
    <property type="protein sequence ID" value="MBP1849782.1"/>
    <property type="molecule type" value="Genomic_DNA"/>
</dbReference>
<dbReference type="Pfam" id="PF08281">
    <property type="entry name" value="Sigma70_r4_2"/>
    <property type="match status" value="1"/>
</dbReference>
<dbReference type="SUPFAM" id="SSF88659">
    <property type="entry name" value="Sigma3 and sigma4 domains of RNA polymerase sigma factors"/>
    <property type="match status" value="1"/>
</dbReference>
<evidence type="ECO:0000313" key="5">
    <source>
        <dbReference type="Proteomes" id="UP000759443"/>
    </source>
</evidence>
<dbReference type="InterPro" id="IPR013325">
    <property type="entry name" value="RNA_pol_sigma_r2"/>
</dbReference>
<feature type="domain" description="DUF6596" evidence="3">
    <location>
        <begin position="188"/>
        <end position="288"/>
    </location>
</feature>
<organism evidence="4 5">
    <name type="scientific">Rhizobium halophytocola</name>
    <dbReference type="NCBI Taxonomy" id="735519"/>
    <lineage>
        <taxon>Bacteria</taxon>
        <taxon>Pseudomonadati</taxon>
        <taxon>Pseudomonadota</taxon>
        <taxon>Alphaproteobacteria</taxon>
        <taxon>Hyphomicrobiales</taxon>
        <taxon>Rhizobiaceae</taxon>
        <taxon>Rhizobium/Agrobacterium group</taxon>
        <taxon>Rhizobium</taxon>
    </lineage>
</organism>
<dbReference type="PANTHER" id="PTHR47756">
    <property type="entry name" value="BLL6612 PROTEIN-RELATED"/>
    <property type="match status" value="1"/>
</dbReference>